<evidence type="ECO:0000313" key="6">
    <source>
        <dbReference type="Proteomes" id="UP000548867"/>
    </source>
</evidence>
<keyword evidence="2 5" id="KW-0238">DNA-binding</keyword>
<dbReference type="PROSITE" id="PS50956">
    <property type="entry name" value="HTH_ASNC_2"/>
    <property type="match status" value="1"/>
</dbReference>
<dbReference type="GO" id="GO:0006355">
    <property type="term" value="P:regulation of DNA-templated transcription"/>
    <property type="evidence" value="ECO:0007669"/>
    <property type="project" value="UniProtKB-ARBA"/>
</dbReference>
<feature type="domain" description="HTH asnC-type" evidence="4">
    <location>
        <begin position="4"/>
        <end position="65"/>
    </location>
</feature>
<dbReference type="InterPro" id="IPR019888">
    <property type="entry name" value="Tscrpt_reg_AsnC-like"/>
</dbReference>
<dbReference type="RefSeq" id="WP_183626306.1">
    <property type="nucleotide sequence ID" value="NZ_JACIDX010000009.1"/>
</dbReference>
<dbReference type="InterPro" id="IPR036388">
    <property type="entry name" value="WH-like_DNA-bd_sf"/>
</dbReference>
<proteinExistence type="predicted"/>
<evidence type="ECO:0000256" key="3">
    <source>
        <dbReference type="ARBA" id="ARBA00023163"/>
    </source>
</evidence>
<evidence type="ECO:0000259" key="4">
    <source>
        <dbReference type="PROSITE" id="PS50956"/>
    </source>
</evidence>
<dbReference type="InterPro" id="IPR000485">
    <property type="entry name" value="AsnC-type_HTH_dom"/>
</dbReference>
<keyword evidence="1" id="KW-0805">Transcription regulation</keyword>
<dbReference type="PANTHER" id="PTHR30154:SF34">
    <property type="entry name" value="TRANSCRIPTIONAL REGULATOR AZLB"/>
    <property type="match status" value="1"/>
</dbReference>
<protein>
    <submittedName>
        <fullName evidence="5">DNA-binding Lrp family transcriptional regulator</fullName>
    </submittedName>
</protein>
<dbReference type="EMBL" id="JACIDX010000009">
    <property type="protein sequence ID" value="MBB3955756.1"/>
    <property type="molecule type" value="Genomic_DNA"/>
</dbReference>
<dbReference type="Gene3D" id="1.10.10.10">
    <property type="entry name" value="Winged helix-like DNA-binding domain superfamily/Winged helix DNA-binding domain"/>
    <property type="match status" value="1"/>
</dbReference>
<dbReference type="InterPro" id="IPR011991">
    <property type="entry name" value="ArsR-like_HTH"/>
</dbReference>
<dbReference type="GO" id="GO:0043565">
    <property type="term" value="F:sequence-specific DNA binding"/>
    <property type="evidence" value="ECO:0007669"/>
    <property type="project" value="InterPro"/>
</dbReference>
<dbReference type="SUPFAM" id="SSF46785">
    <property type="entry name" value="Winged helix' DNA-binding domain"/>
    <property type="match status" value="1"/>
</dbReference>
<accession>A0A7W6CFU7</accession>
<evidence type="ECO:0000256" key="1">
    <source>
        <dbReference type="ARBA" id="ARBA00023015"/>
    </source>
</evidence>
<evidence type="ECO:0000313" key="5">
    <source>
        <dbReference type="EMBL" id="MBB3955756.1"/>
    </source>
</evidence>
<evidence type="ECO:0000256" key="2">
    <source>
        <dbReference type="ARBA" id="ARBA00023125"/>
    </source>
</evidence>
<dbReference type="SMART" id="SM00344">
    <property type="entry name" value="HTH_ASNC"/>
    <property type="match status" value="1"/>
</dbReference>
<dbReference type="AlphaFoldDB" id="A0A7W6CFU7"/>
<dbReference type="Pfam" id="PF01037">
    <property type="entry name" value="AsnC_trans_reg"/>
    <property type="match status" value="1"/>
</dbReference>
<organism evidence="5 6">
    <name type="scientific">Novosphingobium sediminicola</name>
    <dbReference type="NCBI Taxonomy" id="563162"/>
    <lineage>
        <taxon>Bacteria</taxon>
        <taxon>Pseudomonadati</taxon>
        <taxon>Pseudomonadota</taxon>
        <taxon>Alphaproteobacteria</taxon>
        <taxon>Sphingomonadales</taxon>
        <taxon>Sphingomonadaceae</taxon>
        <taxon>Novosphingobium</taxon>
    </lineage>
</organism>
<keyword evidence="6" id="KW-1185">Reference proteome</keyword>
<name>A0A7W6CFU7_9SPHN</name>
<dbReference type="InterPro" id="IPR019887">
    <property type="entry name" value="Tscrpt_reg_AsnC/Lrp_C"/>
</dbReference>
<dbReference type="SUPFAM" id="SSF54909">
    <property type="entry name" value="Dimeric alpha+beta barrel"/>
    <property type="match status" value="1"/>
</dbReference>
<dbReference type="PRINTS" id="PR00033">
    <property type="entry name" value="HTHASNC"/>
</dbReference>
<dbReference type="Pfam" id="PF13412">
    <property type="entry name" value="HTH_24"/>
    <property type="match status" value="1"/>
</dbReference>
<dbReference type="GO" id="GO:0005829">
    <property type="term" value="C:cytosol"/>
    <property type="evidence" value="ECO:0007669"/>
    <property type="project" value="TreeGrafter"/>
</dbReference>
<comment type="caution">
    <text evidence="5">The sequence shown here is derived from an EMBL/GenBank/DDBJ whole genome shotgun (WGS) entry which is preliminary data.</text>
</comment>
<dbReference type="GO" id="GO:0043200">
    <property type="term" value="P:response to amino acid"/>
    <property type="evidence" value="ECO:0007669"/>
    <property type="project" value="TreeGrafter"/>
</dbReference>
<dbReference type="Proteomes" id="UP000548867">
    <property type="component" value="Unassembled WGS sequence"/>
</dbReference>
<dbReference type="InterPro" id="IPR036390">
    <property type="entry name" value="WH_DNA-bd_sf"/>
</dbReference>
<dbReference type="InterPro" id="IPR011008">
    <property type="entry name" value="Dimeric_a/b-barrel"/>
</dbReference>
<reference evidence="5 6" key="1">
    <citation type="submission" date="2020-08" db="EMBL/GenBank/DDBJ databases">
        <title>Genomic Encyclopedia of Type Strains, Phase IV (KMG-IV): sequencing the most valuable type-strain genomes for metagenomic binning, comparative biology and taxonomic classification.</title>
        <authorList>
            <person name="Goeker M."/>
        </authorList>
    </citation>
    <scope>NUCLEOTIDE SEQUENCE [LARGE SCALE GENOMIC DNA]</scope>
    <source>
        <strain evidence="5 6">DSM 27057</strain>
    </source>
</reference>
<dbReference type="Gene3D" id="3.30.70.920">
    <property type="match status" value="1"/>
</dbReference>
<gene>
    <name evidence="5" type="ORF">GGR38_002712</name>
</gene>
<dbReference type="PANTHER" id="PTHR30154">
    <property type="entry name" value="LEUCINE-RESPONSIVE REGULATORY PROTEIN"/>
    <property type="match status" value="1"/>
</dbReference>
<dbReference type="CDD" id="cd00090">
    <property type="entry name" value="HTH_ARSR"/>
    <property type="match status" value="1"/>
</dbReference>
<sequence>MEKLDQIDFKILSYLQEHGRVTNVTLADAVGLSTSPCLSRVKKLETLGYIKSYGARIALEMLGEYVTVFTEIKLTGHRVANFERFLQRARNIREIVECHHVTGGYDYLVKIVARNVSHYHGIMESLLLSDAGIGKFSSYIVLGTPIIREGYPIEELF</sequence>
<keyword evidence="3" id="KW-0804">Transcription</keyword>